<reference evidence="2" key="1">
    <citation type="submission" date="2018-05" db="EMBL/GenBank/DDBJ databases">
        <authorList>
            <person name="Lanie J.A."/>
            <person name="Ng W.-L."/>
            <person name="Kazmierczak K.M."/>
            <person name="Andrzejewski T.M."/>
            <person name="Davidsen T.M."/>
            <person name="Wayne K.J."/>
            <person name="Tettelin H."/>
            <person name="Glass J.I."/>
            <person name="Rusch D."/>
            <person name="Podicherti R."/>
            <person name="Tsui H.-C.T."/>
            <person name="Winkler M.E."/>
        </authorList>
    </citation>
    <scope>NUCLEOTIDE SEQUENCE</scope>
</reference>
<proteinExistence type="predicted"/>
<dbReference type="SUPFAM" id="SSF142433">
    <property type="entry name" value="CinA-like"/>
    <property type="match status" value="1"/>
</dbReference>
<feature type="non-terminal residue" evidence="2">
    <location>
        <position position="110"/>
    </location>
</feature>
<protein>
    <recommendedName>
        <fullName evidence="1">CinA C-terminal domain-containing protein</fullName>
    </recommendedName>
</protein>
<feature type="domain" description="CinA C-terminal" evidence="1">
    <location>
        <begin position="5"/>
        <end position="110"/>
    </location>
</feature>
<evidence type="ECO:0000313" key="2">
    <source>
        <dbReference type="EMBL" id="SVB67355.1"/>
    </source>
</evidence>
<dbReference type="InterPro" id="IPR008136">
    <property type="entry name" value="CinA_C"/>
</dbReference>
<dbReference type="InterPro" id="IPR036653">
    <property type="entry name" value="CinA-like_C"/>
</dbReference>
<dbReference type="NCBIfam" id="TIGR00199">
    <property type="entry name" value="PncC_domain"/>
    <property type="match status" value="1"/>
</dbReference>
<accession>A0A382FXS3</accession>
<organism evidence="2">
    <name type="scientific">marine metagenome</name>
    <dbReference type="NCBI Taxonomy" id="408172"/>
    <lineage>
        <taxon>unclassified sequences</taxon>
        <taxon>metagenomes</taxon>
        <taxon>ecological metagenomes</taxon>
    </lineage>
</organism>
<gene>
    <name evidence="2" type="ORF">METZ01_LOCUS220209</name>
</gene>
<evidence type="ECO:0000259" key="1">
    <source>
        <dbReference type="Pfam" id="PF02464"/>
    </source>
</evidence>
<dbReference type="AlphaFoldDB" id="A0A382FXS3"/>
<dbReference type="EMBL" id="UINC01052243">
    <property type="protein sequence ID" value="SVB67355.1"/>
    <property type="molecule type" value="Genomic_DNA"/>
</dbReference>
<sequence length="110" mass="11292">MPDLTSLAQPVGELLKKRGEKIAVADSSAGGLISASLLSVPGASAYYVGGIISYTGTSRLMLLGISEEYMSEIGMRASTEGYAALIAKTVREKFGTTWALSETGASGPTG</sequence>
<name>A0A382FXS3_9ZZZZ</name>
<dbReference type="Pfam" id="PF02464">
    <property type="entry name" value="CinA"/>
    <property type="match status" value="1"/>
</dbReference>
<dbReference type="Gene3D" id="3.90.950.20">
    <property type="entry name" value="CinA-like"/>
    <property type="match status" value="1"/>
</dbReference>